<accession>A0A852U496</accession>
<evidence type="ECO:0000313" key="3">
    <source>
        <dbReference type="Proteomes" id="UP000589036"/>
    </source>
</evidence>
<dbReference type="PANTHER" id="PTHR40267">
    <property type="entry name" value="BLR3294 PROTEIN"/>
    <property type="match status" value="1"/>
</dbReference>
<dbReference type="InterPro" id="IPR026286">
    <property type="entry name" value="MaiA/AMDase"/>
</dbReference>
<reference evidence="2 3" key="1">
    <citation type="submission" date="2020-07" db="EMBL/GenBank/DDBJ databases">
        <title>Sequencing the genomes of 1000 actinobacteria strains.</title>
        <authorList>
            <person name="Klenk H.-P."/>
        </authorList>
    </citation>
    <scope>NUCLEOTIDE SEQUENCE [LARGE SCALE GENOMIC DNA]</scope>
    <source>
        <strain evidence="2 3">CXB654</strain>
    </source>
</reference>
<proteinExistence type="predicted"/>
<dbReference type="Pfam" id="PF17645">
    <property type="entry name" value="Amdase"/>
    <property type="match status" value="1"/>
</dbReference>
<dbReference type="EC" id="5.2.1.1" evidence="2"/>
<protein>
    <submittedName>
        <fullName evidence="2">Maleate isomerase</fullName>
        <ecNumber evidence="2">5.2.1.1</ecNumber>
    </submittedName>
</protein>
<gene>
    <name evidence="2" type="ORF">HDA32_005547</name>
</gene>
<evidence type="ECO:0000256" key="1">
    <source>
        <dbReference type="SAM" id="MobiDB-lite"/>
    </source>
</evidence>
<dbReference type="InterPro" id="IPR053714">
    <property type="entry name" value="Iso_Racemase_Enz_sf"/>
</dbReference>
<dbReference type="GO" id="GO:0050076">
    <property type="term" value="F:maleate isomerase activity"/>
    <property type="evidence" value="ECO:0007669"/>
    <property type="project" value="UniProtKB-EC"/>
</dbReference>
<dbReference type="Gene3D" id="3.40.50.12500">
    <property type="match status" value="1"/>
</dbReference>
<dbReference type="PANTHER" id="PTHR40267:SF1">
    <property type="entry name" value="BLR3294 PROTEIN"/>
    <property type="match status" value="1"/>
</dbReference>
<keyword evidence="3" id="KW-1185">Reference proteome</keyword>
<feature type="compositionally biased region" description="Low complexity" evidence="1">
    <location>
        <begin position="30"/>
        <end position="47"/>
    </location>
</feature>
<dbReference type="AlphaFoldDB" id="A0A852U496"/>
<comment type="caution">
    <text evidence="2">The sequence shown here is derived from an EMBL/GenBank/DDBJ whole genome shotgun (WGS) entry which is preliminary data.</text>
</comment>
<name>A0A852U496_9ACTN</name>
<organism evidence="2 3">
    <name type="scientific">Spinactinospora alkalitolerans</name>
    <dbReference type="NCBI Taxonomy" id="687207"/>
    <lineage>
        <taxon>Bacteria</taxon>
        <taxon>Bacillati</taxon>
        <taxon>Actinomycetota</taxon>
        <taxon>Actinomycetes</taxon>
        <taxon>Streptosporangiales</taxon>
        <taxon>Nocardiopsidaceae</taxon>
        <taxon>Spinactinospora</taxon>
    </lineage>
</organism>
<evidence type="ECO:0000313" key="2">
    <source>
        <dbReference type="EMBL" id="NYE50427.1"/>
    </source>
</evidence>
<feature type="region of interest" description="Disordered" evidence="1">
    <location>
        <begin position="1"/>
        <end position="64"/>
    </location>
</feature>
<dbReference type="EMBL" id="JACCCC010000001">
    <property type="protein sequence ID" value="NYE50427.1"/>
    <property type="molecule type" value="Genomic_DNA"/>
</dbReference>
<dbReference type="Proteomes" id="UP000589036">
    <property type="component" value="Unassembled WGS sequence"/>
</dbReference>
<keyword evidence="2" id="KW-0413">Isomerase</keyword>
<feature type="compositionally biased region" description="Basic and acidic residues" evidence="1">
    <location>
        <begin position="1"/>
        <end position="29"/>
    </location>
</feature>
<sequence>MRTDRPTSHALSRIEQEERVENTRLRTAEPARPSTSPRAAAATSTTEPAREQAAGPKQERAGTDAADMANVVEISALSEPPGQSGVGVVAPFDFALDRELWRWAPDDISLYLTRLPFVPVPVTVDMASALSDGENVRRATRDLLAPEPLVVGYACASGSFVDGAEGERRLHTSILDAGAPAAVTTSGALIRALEALGVRRIAVVTPYVDSVTERLLGYLGEFGVETVNSVGLGLLNHIWKVTYSEVVQAVRDADRPEAEAVFISCTNVLTYDIIAPLERTLGKPVLAANQVTMWGALNAIGRRAVANDQWLLEATDRTAA</sequence>